<dbReference type="InterPro" id="IPR036322">
    <property type="entry name" value="WD40_repeat_dom_sf"/>
</dbReference>
<reference evidence="5" key="1">
    <citation type="submission" date="2016-09" db="EMBL/GenBank/DDBJ databases">
        <title>Streptomyces puniciscabiei strain:TW1S1 Genome sequencing and assembly.</title>
        <authorList>
            <person name="Kim M.-K."/>
            <person name="Kim S.B."/>
        </authorList>
    </citation>
    <scope>NUCLEOTIDE SEQUENCE [LARGE SCALE GENOMIC DNA]</scope>
    <source>
        <strain evidence="5">TW1S1</strain>
    </source>
</reference>
<feature type="repeat" description="WD" evidence="3">
    <location>
        <begin position="680"/>
        <end position="723"/>
    </location>
</feature>
<dbReference type="InterPro" id="IPR019775">
    <property type="entry name" value="WD40_repeat_CS"/>
</dbReference>
<feature type="repeat" description="WD" evidence="3">
    <location>
        <begin position="809"/>
        <end position="852"/>
    </location>
</feature>
<feature type="repeat" description="WD" evidence="3">
    <location>
        <begin position="724"/>
        <end position="767"/>
    </location>
</feature>
<gene>
    <name evidence="4" type="ORF">BFF78_00700</name>
</gene>
<dbReference type="Proteomes" id="UP000094960">
    <property type="component" value="Chromosome"/>
</dbReference>
<dbReference type="PROSITE" id="PS50082">
    <property type="entry name" value="WD_REPEATS_2"/>
    <property type="match status" value="5"/>
</dbReference>
<dbReference type="InterPro" id="IPR027417">
    <property type="entry name" value="P-loop_NTPase"/>
</dbReference>
<feature type="repeat" description="WD" evidence="3">
    <location>
        <begin position="787"/>
        <end position="808"/>
    </location>
</feature>
<dbReference type="SUPFAM" id="SSF50978">
    <property type="entry name" value="WD40 repeat-like"/>
    <property type="match status" value="3"/>
</dbReference>
<evidence type="ECO:0000256" key="1">
    <source>
        <dbReference type="ARBA" id="ARBA00022574"/>
    </source>
</evidence>
<dbReference type="CDD" id="cd00200">
    <property type="entry name" value="WD40"/>
    <property type="match status" value="1"/>
</dbReference>
<dbReference type="Pfam" id="PF00400">
    <property type="entry name" value="WD40"/>
    <property type="match status" value="5"/>
</dbReference>
<keyword evidence="5" id="KW-1185">Reference proteome</keyword>
<accession>A0A1D7YMK8</accession>
<keyword evidence="1 3" id="KW-0853">WD repeat</keyword>
<evidence type="ECO:0000256" key="2">
    <source>
        <dbReference type="ARBA" id="ARBA00022737"/>
    </source>
</evidence>
<dbReference type="SUPFAM" id="SSF52540">
    <property type="entry name" value="P-loop containing nucleoside triphosphate hydrolases"/>
    <property type="match status" value="1"/>
</dbReference>
<sequence length="1308" mass="139379">MRSVLLGTRVQRLLLLLDTCYAGQGGNELASAALSHVTRKWQRSTDCAFVIMSSAQPSEEAHVGAFSHLLAEAVGELATAGHAPPALALDAVVAAMNAHPDRPGDQKITLAQVGLTGRVPAFLPNPRHNPQLAGIDLAIQQAVQWRAQADRRETEFTSRLLPKAMGGHDASDGSGSWFFSGRRRALTDLTGWLLPGATAAHTDPTALAVTGGPGSGKSAMLGLVTALTHPRHRPSVPLHTLDLPPAAVPPVGAVDVAIYAHQLTDEQVLSGMAAAARQQVATAGEFLAVLDGRERPLTVIIDAVDEAVTPDSLVLNLLRPLIEHASGRLRLLLGVRPHLLDGLGIGQQAVIDLDAEAYADLPALTHYAVRGLLQAAPHSPFRTIEPDRTRAVAEAVAQAATPSFLVARIIASTLAGAGTVPDPTDTAWRSSLPRLPGEAMRQDLRARLGEDADRACDLLRPLAWAEGQGLPWEDVWAPLAGALAGRPYTNDDLHWLTRAVGSYIVEVDDAGRSAYRLYHQALAQHLREVGPAPTDNGPAAAHDAFVTVLLDRIPYAADGTRDWSRAHPYARRHLATHAVRAGRLEELIENADYLVNADPDTLLSALHHVSTERGRQIRAVYRASVGRHRDLAPADRRCLLAVDAARHQTGDLRASLTSALPWAPRWATASQASLALEVTLAGHFGGVRALTCLELEVRPVAITGGDDPYVRVWDLQTGTQTRTLTGHIGGVRVLAYLVLPDRFLVVAGDGSKHVRVWDLADGSLLRTFPVEALSMACLVLDGRPVAVTGHSDGDVRVWDLQDGTDVRVLRGHTRGVRALACTVVDERPLVVTGDGAALVRLWDLRTGKLLRTFEGHRGGRVSAVACAVWDGRPIAITGDRSRQNKFHHPGARPARHPRLIRVWDLRTGASLSTVDSPGAVTAVAFGLLEDTPVIVCGDDTGEVRVRELPSGRTLRQLARHTRGVSALACLSREGRLLTVTGGRDREVRVWDTGAEDASPRPRHSGDVRSVACTTLDGRSVAVSASADGKARVWRLDTGSCLAALPVLPARAKAAACTQDRLGVPQAVVGDGEGRVWLWHLGTFKARLLGKHKREVRAAACTVLGGRRIAVTGAEESLVRVWDLPSRSELCALAGHDGGVRAVACTVVDGRPVAVVGCDNGEIHLWDLENAKPTGVFFDRAGVVRSVACAVWNGRPVVVTGGDSGEVHVRELTHDGLLLRTFHAGSRIWTVACIVQDGRPVVVTGGWAGTVQMWNLDDPDSGGPLHVMPLPKAVPSVAAAPTGELVIASGSEVITLAPARRTPPSASKW</sequence>
<proteinExistence type="predicted"/>
<evidence type="ECO:0000256" key="3">
    <source>
        <dbReference type="PROSITE-ProRule" id="PRU00221"/>
    </source>
</evidence>
<dbReference type="SMART" id="SM00320">
    <property type="entry name" value="WD40"/>
    <property type="match status" value="12"/>
</dbReference>
<keyword evidence="2" id="KW-0677">Repeat</keyword>
<evidence type="ECO:0000313" key="5">
    <source>
        <dbReference type="Proteomes" id="UP000094960"/>
    </source>
</evidence>
<dbReference type="PROSITE" id="PS00678">
    <property type="entry name" value="WD_REPEATS_1"/>
    <property type="match status" value="1"/>
</dbReference>
<protein>
    <submittedName>
        <fullName evidence="4">Uncharacterized protein</fullName>
    </submittedName>
</protein>
<dbReference type="PANTHER" id="PTHR19848">
    <property type="entry name" value="WD40 REPEAT PROTEIN"/>
    <property type="match status" value="1"/>
</dbReference>
<dbReference type="Gene3D" id="2.130.10.10">
    <property type="entry name" value="YVTN repeat-like/Quinoprotein amine dehydrogenase"/>
    <property type="match status" value="3"/>
</dbReference>
<dbReference type="EMBL" id="CP017248">
    <property type="protein sequence ID" value="AOR36790.1"/>
    <property type="molecule type" value="Genomic_DNA"/>
</dbReference>
<dbReference type="PANTHER" id="PTHR19848:SF8">
    <property type="entry name" value="F-BOX AND WD REPEAT DOMAIN CONTAINING 7"/>
    <property type="match status" value="1"/>
</dbReference>
<evidence type="ECO:0000313" key="4">
    <source>
        <dbReference type="EMBL" id="AOR36790.1"/>
    </source>
</evidence>
<dbReference type="InterPro" id="IPR015943">
    <property type="entry name" value="WD40/YVTN_repeat-like_dom_sf"/>
</dbReference>
<dbReference type="KEGG" id="spun:BFF78_00700"/>
<dbReference type="InterPro" id="IPR001680">
    <property type="entry name" value="WD40_rpt"/>
</dbReference>
<feature type="repeat" description="WD" evidence="3">
    <location>
        <begin position="957"/>
        <end position="991"/>
    </location>
</feature>
<name>A0A1D7YMK8_9ACTN</name>
<organism evidence="4 5">
    <name type="scientific">Streptomyces fodineus</name>
    <dbReference type="NCBI Taxonomy" id="1904616"/>
    <lineage>
        <taxon>Bacteria</taxon>
        <taxon>Bacillati</taxon>
        <taxon>Actinomycetota</taxon>
        <taxon>Actinomycetes</taxon>
        <taxon>Kitasatosporales</taxon>
        <taxon>Streptomycetaceae</taxon>
        <taxon>Streptomyces</taxon>
    </lineage>
</organism>